<proteinExistence type="predicted"/>
<accession>A0A4S8KX69</accession>
<dbReference type="InterPro" id="IPR001810">
    <property type="entry name" value="F-box_dom"/>
</dbReference>
<feature type="domain" description="F-box" evidence="2">
    <location>
        <begin position="1"/>
        <end position="53"/>
    </location>
</feature>
<evidence type="ECO:0000313" key="3">
    <source>
        <dbReference type="EMBL" id="THU80500.1"/>
    </source>
</evidence>
<gene>
    <name evidence="3" type="ORF">K435DRAFT_972757</name>
</gene>
<dbReference type="SUPFAM" id="SSF81383">
    <property type="entry name" value="F-box domain"/>
    <property type="match status" value="1"/>
</dbReference>
<keyword evidence="4" id="KW-1185">Reference proteome</keyword>
<reference evidence="3 4" key="1">
    <citation type="journal article" date="2019" name="Nat. Ecol. Evol.">
        <title>Megaphylogeny resolves global patterns of mushroom evolution.</title>
        <authorList>
            <person name="Varga T."/>
            <person name="Krizsan K."/>
            <person name="Foldi C."/>
            <person name="Dima B."/>
            <person name="Sanchez-Garcia M."/>
            <person name="Sanchez-Ramirez S."/>
            <person name="Szollosi G.J."/>
            <person name="Szarkandi J.G."/>
            <person name="Papp V."/>
            <person name="Albert L."/>
            <person name="Andreopoulos W."/>
            <person name="Angelini C."/>
            <person name="Antonin V."/>
            <person name="Barry K.W."/>
            <person name="Bougher N.L."/>
            <person name="Buchanan P."/>
            <person name="Buyck B."/>
            <person name="Bense V."/>
            <person name="Catcheside P."/>
            <person name="Chovatia M."/>
            <person name="Cooper J."/>
            <person name="Damon W."/>
            <person name="Desjardin D."/>
            <person name="Finy P."/>
            <person name="Geml J."/>
            <person name="Haridas S."/>
            <person name="Hughes K."/>
            <person name="Justo A."/>
            <person name="Karasinski D."/>
            <person name="Kautmanova I."/>
            <person name="Kiss B."/>
            <person name="Kocsube S."/>
            <person name="Kotiranta H."/>
            <person name="LaButti K.M."/>
            <person name="Lechner B.E."/>
            <person name="Liimatainen K."/>
            <person name="Lipzen A."/>
            <person name="Lukacs Z."/>
            <person name="Mihaltcheva S."/>
            <person name="Morgado L.N."/>
            <person name="Niskanen T."/>
            <person name="Noordeloos M.E."/>
            <person name="Ohm R.A."/>
            <person name="Ortiz-Santana B."/>
            <person name="Ovrebo C."/>
            <person name="Racz N."/>
            <person name="Riley R."/>
            <person name="Savchenko A."/>
            <person name="Shiryaev A."/>
            <person name="Soop K."/>
            <person name="Spirin V."/>
            <person name="Szebenyi C."/>
            <person name="Tomsovsky M."/>
            <person name="Tulloss R.E."/>
            <person name="Uehling J."/>
            <person name="Grigoriev I.V."/>
            <person name="Vagvolgyi C."/>
            <person name="Papp T."/>
            <person name="Martin F.M."/>
            <person name="Miettinen O."/>
            <person name="Hibbett D.S."/>
            <person name="Nagy L.G."/>
        </authorList>
    </citation>
    <scope>NUCLEOTIDE SEQUENCE [LARGE SCALE GENOMIC DNA]</scope>
    <source>
        <strain evidence="3 4">CBS 962.96</strain>
    </source>
</reference>
<evidence type="ECO:0000313" key="4">
    <source>
        <dbReference type="Proteomes" id="UP000297245"/>
    </source>
</evidence>
<dbReference type="EMBL" id="ML179898">
    <property type="protein sequence ID" value="THU80500.1"/>
    <property type="molecule type" value="Genomic_DNA"/>
</dbReference>
<organism evidence="3 4">
    <name type="scientific">Dendrothele bispora (strain CBS 962.96)</name>
    <dbReference type="NCBI Taxonomy" id="1314807"/>
    <lineage>
        <taxon>Eukaryota</taxon>
        <taxon>Fungi</taxon>
        <taxon>Dikarya</taxon>
        <taxon>Basidiomycota</taxon>
        <taxon>Agaricomycotina</taxon>
        <taxon>Agaricomycetes</taxon>
        <taxon>Agaricomycetidae</taxon>
        <taxon>Agaricales</taxon>
        <taxon>Agaricales incertae sedis</taxon>
        <taxon>Dendrothele</taxon>
    </lineage>
</organism>
<evidence type="ECO:0000259" key="2">
    <source>
        <dbReference type="PROSITE" id="PS50181"/>
    </source>
</evidence>
<evidence type="ECO:0000256" key="1">
    <source>
        <dbReference type="SAM" id="MobiDB-lite"/>
    </source>
</evidence>
<dbReference type="AlphaFoldDB" id="A0A4S8KX69"/>
<dbReference type="InterPro" id="IPR036047">
    <property type="entry name" value="F-box-like_dom_sf"/>
</dbReference>
<dbReference type="OrthoDB" id="3226064at2759"/>
<name>A0A4S8KX69_DENBC</name>
<dbReference type="Proteomes" id="UP000297245">
    <property type="component" value="Unassembled WGS sequence"/>
</dbReference>
<sequence>MSFLALPTEILKQILVQCIHNGSPKSIATISQTCKGLKDLIDNSSDTTIWREVYLSVLDSPFVPQKVIAKFVKRKDIPEEGKFEWKKRVVTVILLQKQLKTLDFSENLDEYIFTLLQLATAPSPVFPHQPCRPSLNLVWLDKLLTNGFPKPLVDRLMEKSHNPTPTVTAASASHLVKWEVTNVEQQFYRLVLQTGFCPYQAVPTPDTDHYISPDRQEELTRAIARLRVYDKLYPSASKCWGPFLPCPALSSSSSSSVLDSSQPIEEPHSLVPDYSFLSAARMVAEADLRESLEANTGGGMTIVFHGPGGPKVLPLFTYEFARRDVSEFLERVDGTVDVGDDDEREGREGLNALRMGSAPGFWDGKGTKERWLGVDGGGEIEEALGSSDQPYTEGWDWAGVEGTWTRAVCSMNYRQQLLYQFNRDMLMRCRISWMRLRITGYSWVHRSDSSSSITVPPEPMSLSGPSSTPRPFVSSALQEMDEVPDTQTESAFGREEKKYKDVMDSLVHALPIIHFSDKQPGVQSDQTIRGTVRMISGGIVRWSMISRDNLQGRDDWVLEAVQIGGIGSGLGAVGMWTGARHESGDGVGPMWMWRVA</sequence>
<feature type="region of interest" description="Disordered" evidence="1">
    <location>
        <begin position="449"/>
        <end position="471"/>
    </location>
</feature>
<protein>
    <recommendedName>
        <fullName evidence="2">F-box domain-containing protein</fullName>
    </recommendedName>
</protein>
<dbReference type="PROSITE" id="PS50181">
    <property type="entry name" value="FBOX"/>
    <property type="match status" value="1"/>
</dbReference>